<comment type="function">
    <text evidence="13 15">Part of a heterotetrameric complex that catalyzes the two-step biosynthesis of anthranilate, an intermediate in the biosynthesis of L-tryptophan. In the first step, the glutamine-binding beta subunit (TrpG) of anthranilate synthase (AS) provides the glutamine amidotransferase activity which generates ammonia as a substrate that, along with chorismate, is used in the second step, catalyzed by the large alpha subunit of AS (TrpE) to produce anthranilate. In the absence of TrpG, TrpE can synthesize anthranilate directly from chorismate and high concentrations of ammonia.</text>
</comment>
<evidence type="ECO:0000256" key="14">
    <source>
        <dbReference type="ARBA" id="ARBA00047683"/>
    </source>
</evidence>
<evidence type="ECO:0000256" key="13">
    <source>
        <dbReference type="ARBA" id="ARBA00025634"/>
    </source>
</evidence>
<dbReference type="PANTHER" id="PTHR11236:SF48">
    <property type="entry name" value="ISOCHORISMATE SYNTHASE MENF"/>
    <property type="match status" value="1"/>
</dbReference>
<comment type="subunit">
    <text evidence="4 15">Heterotetramer consisting of two non-identical subunits: a beta subunit (TrpG) and a large alpha subunit (TrpE).</text>
</comment>
<evidence type="ECO:0000256" key="1">
    <source>
        <dbReference type="ARBA" id="ARBA00001946"/>
    </source>
</evidence>
<dbReference type="AlphaFoldDB" id="A0A5D4SZI9"/>
<dbReference type="InterPro" id="IPR015890">
    <property type="entry name" value="Chorismate_C"/>
</dbReference>
<dbReference type="Pfam" id="PF00425">
    <property type="entry name" value="Chorismate_bind"/>
    <property type="match status" value="1"/>
</dbReference>
<dbReference type="PRINTS" id="PR00095">
    <property type="entry name" value="ANTSNTHASEI"/>
</dbReference>
<dbReference type="RefSeq" id="WP_148988362.1">
    <property type="nucleotide sequence ID" value="NZ_VTEV01000004.1"/>
</dbReference>
<sequence>MQQFAEFLDASKHFKTIPIIESFFEDTLTPVSIFQALTKEAVYLLESKEPNSDWARYSFIGLNPFLKITAEDTTITLREVKTNKSIYHSKELNEVIQQANKLLQVKHLEKKLGFTGGAVGYLSYDFIPTIEKVLMHPSYGGEYTANLLYCEDIVVCDHKENELHFIHYIRLDGKENEKELQDRFNQAKQSILEKVSLIRKRQESDPLVEVDNGKAELPVQSNYTKERFIEHVEKIKKYIQTGDIFQCVLSQRFELQADMEGFDVYRVLRRQNPSPYLFYLKYDEMELIGSSPERLIQIQDKKLEIHPIAGTRKRGKTEEADQQLAEDLMQDEKEQAEHYMLVDLARNDLGRVAKYGSVHTPVMKELVYFSRVMHLISIVKAELAPNYTPVEALLAAFPAGTVSGAPKVRAMQILQELEPTVRNTYAGAICYIGFDGNIDSCITIRTIQKRDNSFYVQAGAGVVADSVPELEYQETINKASALIETIQLANKYFAKKTGGSCSYV</sequence>
<dbReference type="Gene3D" id="3.60.120.10">
    <property type="entry name" value="Anthranilate synthase"/>
    <property type="match status" value="1"/>
</dbReference>
<keyword evidence="9 15" id="KW-0822">Tryptophan biosynthesis</keyword>
<evidence type="ECO:0000259" key="17">
    <source>
        <dbReference type="Pfam" id="PF04715"/>
    </source>
</evidence>
<reference evidence="18 19" key="1">
    <citation type="submission" date="2019-08" db="EMBL/GenBank/DDBJ databases">
        <title>Bacillus genomes from the desert of Cuatro Cienegas, Coahuila.</title>
        <authorList>
            <person name="Olmedo-Alvarez G."/>
        </authorList>
    </citation>
    <scope>NUCLEOTIDE SEQUENCE [LARGE SCALE GENOMIC DNA]</scope>
    <source>
        <strain evidence="18 19">CH28_1T</strain>
    </source>
</reference>
<dbReference type="Proteomes" id="UP000322524">
    <property type="component" value="Unassembled WGS sequence"/>
</dbReference>
<dbReference type="NCBIfam" id="TIGR00564">
    <property type="entry name" value="trpE_most"/>
    <property type="match status" value="1"/>
</dbReference>
<evidence type="ECO:0000256" key="10">
    <source>
        <dbReference type="ARBA" id="ARBA00022842"/>
    </source>
</evidence>
<evidence type="ECO:0000256" key="8">
    <source>
        <dbReference type="ARBA" id="ARBA00022723"/>
    </source>
</evidence>
<organism evidence="18 19">
    <name type="scientific">Sutcliffiella horikoshii</name>
    <dbReference type="NCBI Taxonomy" id="79883"/>
    <lineage>
        <taxon>Bacteria</taxon>
        <taxon>Bacillati</taxon>
        <taxon>Bacillota</taxon>
        <taxon>Bacilli</taxon>
        <taxon>Bacillales</taxon>
        <taxon>Bacillaceae</taxon>
        <taxon>Sutcliffiella</taxon>
    </lineage>
</organism>
<keyword evidence="8 15" id="KW-0479">Metal-binding</keyword>
<keyword evidence="7 15" id="KW-0028">Amino-acid biosynthesis</keyword>
<dbReference type="EC" id="4.1.3.27" evidence="5 15"/>
<dbReference type="InterPro" id="IPR005256">
    <property type="entry name" value="Anth_synth_I_PabB"/>
</dbReference>
<evidence type="ECO:0000313" key="19">
    <source>
        <dbReference type="Proteomes" id="UP000322524"/>
    </source>
</evidence>
<evidence type="ECO:0000256" key="7">
    <source>
        <dbReference type="ARBA" id="ARBA00022605"/>
    </source>
</evidence>
<evidence type="ECO:0000256" key="4">
    <source>
        <dbReference type="ARBA" id="ARBA00011575"/>
    </source>
</evidence>
<keyword evidence="10 15" id="KW-0460">Magnesium</keyword>
<dbReference type="OrthoDB" id="9803598at2"/>
<dbReference type="UniPathway" id="UPA00035">
    <property type="reaction ID" value="UER00040"/>
</dbReference>
<dbReference type="GO" id="GO:0000162">
    <property type="term" value="P:L-tryptophan biosynthetic process"/>
    <property type="evidence" value="ECO:0007669"/>
    <property type="project" value="UniProtKB-UniPathway"/>
</dbReference>
<evidence type="ECO:0000259" key="16">
    <source>
        <dbReference type="Pfam" id="PF00425"/>
    </source>
</evidence>
<proteinExistence type="inferred from homology"/>
<dbReference type="GO" id="GO:0046872">
    <property type="term" value="F:metal ion binding"/>
    <property type="evidence" value="ECO:0007669"/>
    <property type="project" value="UniProtKB-KW"/>
</dbReference>
<evidence type="ECO:0000256" key="3">
    <source>
        <dbReference type="ARBA" id="ARBA00009562"/>
    </source>
</evidence>
<evidence type="ECO:0000256" key="6">
    <source>
        <dbReference type="ARBA" id="ARBA00020653"/>
    </source>
</evidence>
<dbReference type="InterPro" id="IPR005801">
    <property type="entry name" value="ADC_synthase"/>
</dbReference>
<evidence type="ECO:0000256" key="5">
    <source>
        <dbReference type="ARBA" id="ARBA00012266"/>
    </source>
</evidence>
<keyword evidence="11 15" id="KW-0057">Aromatic amino acid biosynthesis</keyword>
<comment type="similarity">
    <text evidence="3 15">Belongs to the anthranilate synthase component I family.</text>
</comment>
<name>A0A5D4SZI9_9BACI</name>
<dbReference type="InterPro" id="IPR019999">
    <property type="entry name" value="Anth_synth_I-like"/>
</dbReference>
<dbReference type="GO" id="GO:0004049">
    <property type="term" value="F:anthranilate synthase activity"/>
    <property type="evidence" value="ECO:0007669"/>
    <property type="project" value="UniProtKB-EC"/>
</dbReference>
<dbReference type="InterPro" id="IPR006805">
    <property type="entry name" value="Anth_synth_I_N"/>
</dbReference>
<evidence type="ECO:0000313" key="18">
    <source>
        <dbReference type="EMBL" id="TYS68399.1"/>
    </source>
</evidence>
<comment type="cofactor">
    <cofactor evidence="1 15">
        <name>Mg(2+)</name>
        <dbReference type="ChEBI" id="CHEBI:18420"/>
    </cofactor>
</comment>
<evidence type="ECO:0000256" key="11">
    <source>
        <dbReference type="ARBA" id="ARBA00023141"/>
    </source>
</evidence>
<feature type="domain" description="Anthranilate synthase component I N-terminal" evidence="17">
    <location>
        <begin position="26"/>
        <end position="164"/>
    </location>
</feature>
<evidence type="ECO:0000256" key="15">
    <source>
        <dbReference type="RuleBase" id="RU364045"/>
    </source>
</evidence>
<protein>
    <recommendedName>
        <fullName evidence="6 15">Anthranilate synthase component 1</fullName>
        <ecNumber evidence="5 15">4.1.3.27</ecNumber>
    </recommendedName>
</protein>
<accession>A0A5D4SZI9</accession>
<dbReference type="SUPFAM" id="SSF56322">
    <property type="entry name" value="ADC synthase"/>
    <property type="match status" value="1"/>
</dbReference>
<gene>
    <name evidence="15" type="primary">trpE</name>
    <name evidence="18" type="ORF">FZC76_11760</name>
</gene>
<feature type="domain" description="Chorismate-utilising enzyme C-terminal" evidence="16">
    <location>
        <begin position="225"/>
        <end position="478"/>
    </location>
</feature>
<dbReference type="STRING" id="79883.GCA_001636495_02489"/>
<comment type="pathway">
    <text evidence="2 15">Amino-acid biosynthesis; L-tryptophan biosynthesis; L-tryptophan from chorismate: step 1/5.</text>
</comment>
<dbReference type="EMBL" id="VTEV01000004">
    <property type="protein sequence ID" value="TYS68399.1"/>
    <property type="molecule type" value="Genomic_DNA"/>
</dbReference>
<evidence type="ECO:0000256" key="2">
    <source>
        <dbReference type="ARBA" id="ARBA00004873"/>
    </source>
</evidence>
<dbReference type="PANTHER" id="PTHR11236">
    <property type="entry name" value="AMINOBENZOATE/ANTHRANILATE SYNTHASE"/>
    <property type="match status" value="1"/>
</dbReference>
<evidence type="ECO:0000256" key="9">
    <source>
        <dbReference type="ARBA" id="ARBA00022822"/>
    </source>
</evidence>
<keyword evidence="12 15" id="KW-0456">Lyase</keyword>
<dbReference type="Pfam" id="PF04715">
    <property type="entry name" value="Anth_synt_I_N"/>
    <property type="match status" value="1"/>
</dbReference>
<comment type="catalytic activity">
    <reaction evidence="14 15">
        <text>chorismate + L-glutamine = anthranilate + pyruvate + L-glutamate + H(+)</text>
        <dbReference type="Rhea" id="RHEA:21732"/>
        <dbReference type="ChEBI" id="CHEBI:15361"/>
        <dbReference type="ChEBI" id="CHEBI:15378"/>
        <dbReference type="ChEBI" id="CHEBI:16567"/>
        <dbReference type="ChEBI" id="CHEBI:29748"/>
        <dbReference type="ChEBI" id="CHEBI:29985"/>
        <dbReference type="ChEBI" id="CHEBI:58359"/>
        <dbReference type="EC" id="4.1.3.27"/>
    </reaction>
</comment>
<evidence type="ECO:0000256" key="12">
    <source>
        <dbReference type="ARBA" id="ARBA00023239"/>
    </source>
</evidence>
<comment type="caution">
    <text evidence="18">The sequence shown here is derived from an EMBL/GenBank/DDBJ whole genome shotgun (WGS) entry which is preliminary data.</text>
</comment>